<accession>A0A3P9HSC6</accession>
<name>A0A3P9HSC6_ORYLA</name>
<feature type="region of interest" description="Disordered" evidence="1">
    <location>
        <begin position="1"/>
        <end position="55"/>
    </location>
</feature>
<reference evidence="2" key="4">
    <citation type="submission" date="2025-09" db="UniProtKB">
        <authorList>
            <consortium name="Ensembl"/>
        </authorList>
    </citation>
    <scope>IDENTIFICATION</scope>
    <source>
        <strain evidence="2">HSOK</strain>
    </source>
</reference>
<dbReference type="PANTHER" id="PTHR28630:SF3">
    <property type="entry name" value="PEROXIREDOXIN-LIKE 2C"/>
    <property type="match status" value="1"/>
</dbReference>
<dbReference type="PANTHER" id="PTHR28630">
    <property type="match status" value="1"/>
</dbReference>
<dbReference type="InterPro" id="IPR036249">
    <property type="entry name" value="Thioredoxin-like_sf"/>
</dbReference>
<reference key="1">
    <citation type="journal article" date="2007" name="Nature">
        <title>The medaka draft genome and insights into vertebrate genome evolution.</title>
        <authorList>
            <person name="Kasahara M."/>
            <person name="Naruse K."/>
            <person name="Sasaki S."/>
            <person name="Nakatani Y."/>
            <person name="Qu W."/>
            <person name="Ahsan B."/>
            <person name="Yamada T."/>
            <person name="Nagayasu Y."/>
            <person name="Doi K."/>
            <person name="Kasai Y."/>
            <person name="Jindo T."/>
            <person name="Kobayashi D."/>
            <person name="Shimada A."/>
            <person name="Toyoda A."/>
            <person name="Kuroki Y."/>
            <person name="Fujiyama A."/>
            <person name="Sasaki T."/>
            <person name="Shimizu A."/>
            <person name="Asakawa S."/>
            <person name="Shimizu N."/>
            <person name="Hashimoto S."/>
            <person name="Yang J."/>
            <person name="Lee Y."/>
            <person name="Matsushima K."/>
            <person name="Sugano S."/>
            <person name="Sakaizumi M."/>
            <person name="Narita T."/>
            <person name="Ohishi K."/>
            <person name="Haga S."/>
            <person name="Ohta F."/>
            <person name="Nomoto H."/>
            <person name="Nogata K."/>
            <person name="Morishita T."/>
            <person name="Endo T."/>
            <person name="Shin-I T."/>
            <person name="Takeda H."/>
            <person name="Morishita S."/>
            <person name="Kohara Y."/>
        </authorList>
    </citation>
    <scope>NUCLEOTIDE SEQUENCE [LARGE SCALE GENOMIC DNA]</scope>
    <source>
        <strain>Hd-rR</strain>
    </source>
</reference>
<dbReference type="Gene3D" id="3.40.30.10">
    <property type="entry name" value="Glutaredoxin"/>
    <property type="match status" value="1"/>
</dbReference>
<dbReference type="Proteomes" id="UP000265200">
    <property type="component" value="Chromosome 9"/>
</dbReference>
<dbReference type="InterPro" id="IPR032801">
    <property type="entry name" value="PXL2A/B/C"/>
</dbReference>
<sequence length="256" mass="28972">MGGNVQSGCSFSSLNGNSQNNTQCREARGEKMAATVPPVTRQITRDSHRKKTENPPVDLQEAQDCLIYDRRGVSIPFKSLYQDRKVIIVFVRNFLCYSCKEYVEDLSKIPKRALEDAAVKLVVIGQSSHHHIEPFCLLTGYSYEMYVDPERCIYQKLGMKREETFTESANPSPHVKSGLLMGQLKSIWRAMTSPAFDFQGDMYQQGGALIVGPGSQVHFCHFDMNRLDHIPINWLLQLAEVGETVDFSNKPKILHV</sequence>
<dbReference type="SUPFAM" id="SSF52833">
    <property type="entry name" value="Thioredoxin-like"/>
    <property type="match status" value="1"/>
</dbReference>
<dbReference type="CDD" id="cd02970">
    <property type="entry name" value="PRX_like2"/>
    <property type="match status" value="1"/>
</dbReference>
<protein>
    <submittedName>
        <fullName evidence="2">Peroxiredoxin like 2C</fullName>
    </submittedName>
</protein>
<dbReference type="Ensembl" id="ENSORLT00015031779.1">
    <property type="protein sequence ID" value="ENSORLP00015010428.1"/>
    <property type="gene ID" value="ENSORLG00015011234.1"/>
</dbReference>
<evidence type="ECO:0000256" key="1">
    <source>
        <dbReference type="SAM" id="MobiDB-lite"/>
    </source>
</evidence>
<proteinExistence type="predicted"/>
<reference evidence="2" key="3">
    <citation type="submission" date="2025-08" db="UniProtKB">
        <authorList>
            <consortium name="Ensembl"/>
        </authorList>
    </citation>
    <scope>IDENTIFICATION</scope>
    <source>
        <strain evidence="2">HSOK</strain>
    </source>
</reference>
<reference evidence="2 3" key="2">
    <citation type="submission" date="2017-04" db="EMBL/GenBank/DDBJ databases">
        <title>CpG methylation of centromeres and impact of large insertions on vertebrate speciation.</title>
        <authorList>
            <person name="Ichikawa K."/>
            <person name="Yoshimura J."/>
            <person name="Morishita S."/>
        </authorList>
    </citation>
    <scope>NUCLEOTIDE SEQUENCE</scope>
    <source>
        <strain evidence="2 3">HSOK</strain>
    </source>
</reference>
<organism evidence="2 3">
    <name type="scientific">Oryzias latipes</name>
    <name type="common">Japanese rice fish</name>
    <name type="synonym">Japanese killifish</name>
    <dbReference type="NCBI Taxonomy" id="8090"/>
    <lineage>
        <taxon>Eukaryota</taxon>
        <taxon>Metazoa</taxon>
        <taxon>Chordata</taxon>
        <taxon>Craniata</taxon>
        <taxon>Vertebrata</taxon>
        <taxon>Euteleostomi</taxon>
        <taxon>Actinopterygii</taxon>
        <taxon>Neopterygii</taxon>
        <taxon>Teleostei</taxon>
        <taxon>Neoteleostei</taxon>
        <taxon>Acanthomorphata</taxon>
        <taxon>Ovalentaria</taxon>
        <taxon>Atherinomorphae</taxon>
        <taxon>Beloniformes</taxon>
        <taxon>Adrianichthyidae</taxon>
        <taxon>Oryziinae</taxon>
        <taxon>Oryzias</taxon>
    </lineage>
</organism>
<dbReference type="AlphaFoldDB" id="A0A3P9HSC6"/>
<evidence type="ECO:0000313" key="3">
    <source>
        <dbReference type="Proteomes" id="UP000265200"/>
    </source>
</evidence>
<dbReference type="Pfam" id="PF13911">
    <property type="entry name" value="AhpC-TSA_2"/>
    <property type="match status" value="1"/>
</dbReference>
<feature type="compositionally biased region" description="Polar residues" evidence="1">
    <location>
        <begin position="1"/>
        <end position="24"/>
    </location>
</feature>
<evidence type="ECO:0000313" key="2">
    <source>
        <dbReference type="Ensembl" id="ENSORLP00015010428.1"/>
    </source>
</evidence>